<accession>A0ABR0EXA0</accession>
<dbReference type="EMBL" id="JAXOVC010000002">
    <property type="protein sequence ID" value="KAK4506269.1"/>
    <property type="molecule type" value="Genomic_DNA"/>
</dbReference>
<keyword evidence="2" id="KW-1185">Reference proteome</keyword>
<protein>
    <submittedName>
        <fullName evidence="1">Uncharacterized protein</fullName>
    </submittedName>
</protein>
<dbReference type="Proteomes" id="UP001305779">
    <property type="component" value="Unassembled WGS sequence"/>
</dbReference>
<gene>
    <name evidence="1" type="ORF">PRZ48_004234</name>
</gene>
<proteinExistence type="predicted"/>
<name>A0ABR0EXA0_ZASCE</name>
<evidence type="ECO:0000313" key="1">
    <source>
        <dbReference type="EMBL" id="KAK4506269.1"/>
    </source>
</evidence>
<sequence>MRHSDFESAAQAAIPQISQTVWSSTSGASYSLTFYYSAYNISGLDAAASQYCDLLVVFGNQTLPDIKFSDNVLPAAVPAVYVQYGPVAVSASQDAAVLGLNWDCVTFGGGNANGELFVDDISLTAA</sequence>
<organism evidence="1 2">
    <name type="scientific">Zasmidium cellare</name>
    <name type="common">Wine cellar mold</name>
    <name type="synonym">Racodium cellare</name>
    <dbReference type="NCBI Taxonomy" id="395010"/>
    <lineage>
        <taxon>Eukaryota</taxon>
        <taxon>Fungi</taxon>
        <taxon>Dikarya</taxon>
        <taxon>Ascomycota</taxon>
        <taxon>Pezizomycotina</taxon>
        <taxon>Dothideomycetes</taxon>
        <taxon>Dothideomycetidae</taxon>
        <taxon>Mycosphaerellales</taxon>
        <taxon>Mycosphaerellaceae</taxon>
        <taxon>Zasmidium</taxon>
    </lineage>
</organism>
<reference evidence="1 2" key="1">
    <citation type="journal article" date="2023" name="G3 (Bethesda)">
        <title>A chromosome-level genome assembly of Zasmidium syzygii isolated from banana leaves.</title>
        <authorList>
            <person name="van Westerhoven A.C."/>
            <person name="Mehrabi R."/>
            <person name="Talebi R."/>
            <person name="Steentjes M.B.F."/>
            <person name="Corcolon B."/>
            <person name="Chong P.A."/>
            <person name="Kema G.H.J."/>
            <person name="Seidl M.F."/>
        </authorList>
    </citation>
    <scope>NUCLEOTIDE SEQUENCE [LARGE SCALE GENOMIC DNA]</scope>
    <source>
        <strain evidence="1 2">P124</strain>
    </source>
</reference>
<comment type="caution">
    <text evidence="1">The sequence shown here is derived from an EMBL/GenBank/DDBJ whole genome shotgun (WGS) entry which is preliminary data.</text>
</comment>
<evidence type="ECO:0000313" key="2">
    <source>
        <dbReference type="Proteomes" id="UP001305779"/>
    </source>
</evidence>